<dbReference type="RefSeq" id="WP_176162839.1">
    <property type="nucleotide sequence ID" value="NZ_CP054929.1"/>
</dbReference>
<dbReference type="AlphaFoldDB" id="A0A7H8N9G3"/>
<name>A0A7H8N9G3_9ACTN</name>
<dbReference type="EMBL" id="CP054929">
    <property type="protein sequence ID" value="QKW51114.1"/>
    <property type="molecule type" value="Genomic_DNA"/>
</dbReference>
<protein>
    <submittedName>
        <fullName evidence="1">Uncharacterized protein</fullName>
    </submittedName>
</protein>
<reference evidence="1 2" key="1">
    <citation type="submission" date="2020-06" db="EMBL/GenBank/DDBJ databases">
        <title>Genome mining for natural products.</title>
        <authorList>
            <person name="Zhang B."/>
            <person name="Shi J."/>
            <person name="Ge H."/>
        </authorList>
    </citation>
    <scope>NUCLEOTIDE SEQUENCE [LARGE SCALE GENOMIC DNA]</scope>
    <source>
        <strain evidence="1 2">NA00687</strain>
    </source>
</reference>
<keyword evidence="2" id="KW-1185">Reference proteome</keyword>
<dbReference type="Proteomes" id="UP000509303">
    <property type="component" value="Chromosome"/>
</dbReference>
<proteinExistence type="predicted"/>
<evidence type="ECO:0000313" key="2">
    <source>
        <dbReference type="Proteomes" id="UP000509303"/>
    </source>
</evidence>
<gene>
    <name evidence="1" type="ORF">HUT08_18005</name>
</gene>
<evidence type="ECO:0000313" key="1">
    <source>
        <dbReference type="EMBL" id="QKW51114.1"/>
    </source>
</evidence>
<organism evidence="1 2">
    <name type="scientific">Streptomyces buecherae</name>
    <dbReference type="NCBI Taxonomy" id="2763006"/>
    <lineage>
        <taxon>Bacteria</taxon>
        <taxon>Bacillati</taxon>
        <taxon>Actinomycetota</taxon>
        <taxon>Actinomycetes</taxon>
        <taxon>Kitasatosporales</taxon>
        <taxon>Streptomycetaceae</taxon>
        <taxon>Streptomyces</taxon>
    </lineage>
</organism>
<sequence length="162" mass="17614">MGYSGWIIVAKGDDTLAKEPAVAAHGSAVLAEYVRGDWRELWLNDRWGVRPSPAVAELVATTGAPAMAIYVMDEDCAVAYGATPSGRRWEGVFSEEAATAYEAMPPDYHRSRAVADALTWAEEAGLTCCPPEPVETALRDGWYSDLLERFGLPEGVEVHRAQ</sequence>
<accession>A0A7H8N9G3</accession>